<dbReference type="PANTHER" id="PTHR46246:SF1">
    <property type="entry name" value="GUANOSINE-3',5'-BIS(DIPHOSPHATE) 3'-PYROPHOSPHOHYDROLASE MESH1"/>
    <property type="match status" value="1"/>
</dbReference>
<dbReference type="GO" id="GO:0008893">
    <property type="term" value="F:guanosine-3',5'-bis(diphosphate) 3'-diphosphatase activity"/>
    <property type="evidence" value="ECO:0007669"/>
    <property type="project" value="TreeGrafter"/>
</dbReference>
<proteinExistence type="predicted"/>
<dbReference type="InterPro" id="IPR003607">
    <property type="entry name" value="HD/PDEase_dom"/>
</dbReference>
<protein>
    <submittedName>
        <fullName evidence="2">Bifunctional (P)ppGpp synthetase/guanosine-3',5'-bis(Diphosphate) 3'-pyrophosphohydrolase</fullName>
    </submittedName>
</protein>
<evidence type="ECO:0000313" key="3">
    <source>
        <dbReference type="Proteomes" id="UP000287910"/>
    </source>
</evidence>
<dbReference type="InterPro" id="IPR052194">
    <property type="entry name" value="MESH1"/>
</dbReference>
<evidence type="ECO:0000313" key="2">
    <source>
        <dbReference type="EMBL" id="RUL52029.1"/>
    </source>
</evidence>
<sequence>MNLIEKAIIFAAKAHEGQMRKSTNIPYITHPFAVGMLLQQAKCLEEVIAAGILHDTIEDTDVTYPQLVEEFSEKIANLVQAASEHDKSLPWEERKRHTIQGLSKASLEEIQVIVADKLHNLRSIREDLERDGETVWSRFNRGKKDQHWYYSSIVKALSSRKKEFKLIGQLEKEVKAVFGSINWITNKEIDILFSCAYGIGNEEKLEKIKVLDLAKKITENANRLYRGNQEPAWGKLEDLSTRGVNFETNSDGPIILASFCIALQEEMHWTDNQLYQHFKRNISKL</sequence>
<accession>A0A3S0R652</accession>
<name>A0A3S0R652_9BACI</name>
<dbReference type="Proteomes" id="UP000287910">
    <property type="component" value="Unassembled WGS sequence"/>
</dbReference>
<keyword evidence="3" id="KW-1185">Reference proteome</keyword>
<dbReference type="Pfam" id="PF13328">
    <property type="entry name" value="HD_4"/>
    <property type="match status" value="1"/>
</dbReference>
<dbReference type="EMBL" id="RYYR01000012">
    <property type="protein sequence ID" value="RUL52029.1"/>
    <property type="molecule type" value="Genomic_DNA"/>
</dbReference>
<dbReference type="SUPFAM" id="SSF109604">
    <property type="entry name" value="HD-domain/PDEase-like"/>
    <property type="match status" value="1"/>
</dbReference>
<comment type="caution">
    <text evidence="2">The sequence shown here is derived from an EMBL/GenBank/DDBJ whole genome shotgun (WGS) entry which is preliminary data.</text>
</comment>
<gene>
    <name evidence="2" type="ORF">EK386_10560</name>
</gene>
<organism evidence="2 3">
    <name type="scientific">Lysinibacillus antri</name>
    <dbReference type="NCBI Taxonomy" id="2498145"/>
    <lineage>
        <taxon>Bacteria</taxon>
        <taxon>Bacillati</taxon>
        <taxon>Bacillota</taxon>
        <taxon>Bacilli</taxon>
        <taxon>Bacillales</taxon>
        <taxon>Bacillaceae</taxon>
        <taxon>Lysinibacillus</taxon>
    </lineage>
</organism>
<keyword evidence="2" id="KW-0378">Hydrolase</keyword>
<dbReference type="PANTHER" id="PTHR46246">
    <property type="entry name" value="GUANOSINE-3',5'-BIS(DIPHOSPHATE) 3'-PYROPHOSPHOHYDROLASE MESH1"/>
    <property type="match status" value="1"/>
</dbReference>
<dbReference type="SMART" id="SM00471">
    <property type="entry name" value="HDc"/>
    <property type="match status" value="1"/>
</dbReference>
<dbReference type="Gene3D" id="1.10.3210.10">
    <property type="entry name" value="Hypothetical protein af1432"/>
    <property type="match status" value="1"/>
</dbReference>
<evidence type="ECO:0000259" key="1">
    <source>
        <dbReference type="SMART" id="SM00471"/>
    </source>
</evidence>
<dbReference type="RefSeq" id="WP_126659134.1">
    <property type="nucleotide sequence ID" value="NZ_RYYR01000012.1"/>
</dbReference>
<reference evidence="2 3" key="1">
    <citation type="submission" date="2018-12" db="EMBL/GenBank/DDBJ databases">
        <title>Lysinibacillus antri sp. nov., isolated from a cave soil.</title>
        <authorList>
            <person name="Narsing Rao M.P."/>
            <person name="Zhang H."/>
            <person name="Dong Z.-Y."/>
            <person name="Niu X.-K."/>
            <person name="Zhang K."/>
            <person name="Fang B.-Z."/>
            <person name="Kang Y.-Q."/>
            <person name="Xiao M."/>
            <person name="Li W.-J."/>
        </authorList>
    </citation>
    <scope>NUCLEOTIDE SEQUENCE [LARGE SCALE GENOMIC DNA]</scope>
    <source>
        <strain evidence="2 3">SYSU K30002</strain>
    </source>
</reference>
<feature type="domain" description="HD/PDEase" evidence="1">
    <location>
        <begin position="23"/>
        <end position="130"/>
    </location>
</feature>
<dbReference type="AlphaFoldDB" id="A0A3S0R652"/>